<keyword evidence="2" id="KW-1185">Reference proteome</keyword>
<evidence type="ECO:0000313" key="2">
    <source>
        <dbReference type="Proteomes" id="UP000595140"/>
    </source>
</evidence>
<protein>
    <submittedName>
        <fullName evidence="1">Uncharacterized protein</fullName>
    </submittedName>
</protein>
<dbReference type="Proteomes" id="UP000595140">
    <property type="component" value="Unassembled WGS sequence"/>
</dbReference>
<organism evidence="1 2">
    <name type="scientific">Cuscuta campestris</name>
    <dbReference type="NCBI Taxonomy" id="132261"/>
    <lineage>
        <taxon>Eukaryota</taxon>
        <taxon>Viridiplantae</taxon>
        <taxon>Streptophyta</taxon>
        <taxon>Embryophyta</taxon>
        <taxon>Tracheophyta</taxon>
        <taxon>Spermatophyta</taxon>
        <taxon>Magnoliopsida</taxon>
        <taxon>eudicotyledons</taxon>
        <taxon>Gunneridae</taxon>
        <taxon>Pentapetalae</taxon>
        <taxon>asterids</taxon>
        <taxon>lamiids</taxon>
        <taxon>Solanales</taxon>
        <taxon>Convolvulaceae</taxon>
        <taxon>Cuscuteae</taxon>
        <taxon>Cuscuta</taxon>
        <taxon>Cuscuta subgen. Grammica</taxon>
        <taxon>Cuscuta sect. Cleistogrammica</taxon>
    </lineage>
</organism>
<feature type="non-terminal residue" evidence="1">
    <location>
        <position position="1"/>
    </location>
</feature>
<dbReference type="AlphaFoldDB" id="A0A484MWT6"/>
<reference evidence="1 2" key="1">
    <citation type="submission" date="2018-04" db="EMBL/GenBank/DDBJ databases">
        <authorList>
            <person name="Vogel A."/>
        </authorList>
    </citation>
    <scope>NUCLEOTIDE SEQUENCE [LARGE SCALE GENOMIC DNA]</scope>
</reference>
<dbReference type="EMBL" id="OOIL02004846">
    <property type="protein sequence ID" value="VFQ93332.1"/>
    <property type="molecule type" value="Genomic_DNA"/>
</dbReference>
<proteinExistence type="predicted"/>
<name>A0A484MWT6_9ASTE</name>
<sequence>GFHGRVTASLRILNGCEEAVIAY</sequence>
<accession>A0A484MWT6</accession>
<evidence type="ECO:0000313" key="1">
    <source>
        <dbReference type="EMBL" id="VFQ93332.1"/>
    </source>
</evidence>
<gene>
    <name evidence="1" type="ORF">CCAM_LOCUS35108</name>
</gene>